<evidence type="ECO:0000313" key="1">
    <source>
        <dbReference type="EMBL" id="MBS4193140.1"/>
    </source>
</evidence>
<dbReference type="Proteomes" id="UP000681027">
    <property type="component" value="Unassembled WGS sequence"/>
</dbReference>
<dbReference type="EMBL" id="JAGYPM010000008">
    <property type="protein sequence ID" value="MBS4193140.1"/>
    <property type="molecule type" value="Genomic_DNA"/>
</dbReference>
<sequence>MRFFLLLFVILLFIAGCSTKPKYQGYLTKDEVLEIDSQADLFVFEGKTYKTGIDWVNEEELTKKEQVGEITEEMANKLPYGAKIYSTNERNDILIVEHNKKEYRYLVMVGE</sequence>
<comment type="caution">
    <text evidence="1">The sequence shown here is derived from an EMBL/GenBank/DDBJ whole genome shotgun (WGS) entry which is preliminary data.</text>
</comment>
<protein>
    <recommendedName>
        <fullName evidence="3">Lipoprotein</fullName>
    </recommendedName>
</protein>
<proteinExistence type="predicted"/>
<evidence type="ECO:0008006" key="3">
    <source>
        <dbReference type="Google" id="ProtNLM"/>
    </source>
</evidence>
<name>A0ABS5NZ77_9BACI</name>
<gene>
    <name evidence="1" type="ORF">KHA94_23830</name>
</gene>
<keyword evidence="2" id="KW-1185">Reference proteome</keyword>
<organism evidence="1 2">
    <name type="scientific">Cytobacillus citreus</name>
    <dbReference type="NCBI Taxonomy" id="2833586"/>
    <lineage>
        <taxon>Bacteria</taxon>
        <taxon>Bacillati</taxon>
        <taxon>Bacillota</taxon>
        <taxon>Bacilli</taxon>
        <taxon>Bacillales</taxon>
        <taxon>Bacillaceae</taxon>
        <taxon>Cytobacillus</taxon>
    </lineage>
</organism>
<dbReference type="RefSeq" id="WP_213104574.1">
    <property type="nucleotide sequence ID" value="NZ_JAGYPM010000008.1"/>
</dbReference>
<dbReference type="PROSITE" id="PS51257">
    <property type="entry name" value="PROKAR_LIPOPROTEIN"/>
    <property type="match status" value="1"/>
</dbReference>
<reference evidence="1 2" key="1">
    <citation type="submission" date="2021-05" db="EMBL/GenBank/DDBJ databases">
        <title>Novel Bacillus species.</title>
        <authorList>
            <person name="Liu G."/>
        </authorList>
    </citation>
    <scope>NUCLEOTIDE SEQUENCE [LARGE SCALE GENOMIC DNA]</scope>
    <source>
        <strain evidence="1 2">FJAT-49705</strain>
    </source>
</reference>
<evidence type="ECO:0000313" key="2">
    <source>
        <dbReference type="Proteomes" id="UP000681027"/>
    </source>
</evidence>
<accession>A0ABS5NZ77</accession>